<accession>A0A417YDE5</accession>
<reference evidence="1 2" key="1">
    <citation type="journal article" date="2007" name="Int. J. Syst. Evol. Microbiol.">
        <title>Oceanobacillus profundus sp. nov., isolated from a deep-sea sediment core.</title>
        <authorList>
            <person name="Kim Y.G."/>
            <person name="Choi D.H."/>
            <person name="Hyun S."/>
            <person name="Cho B.C."/>
        </authorList>
    </citation>
    <scope>NUCLEOTIDE SEQUENCE [LARGE SCALE GENOMIC DNA]</scope>
    <source>
        <strain evidence="1 2">DSM 18246</strain>
    </source>
</reference>
<name>A0A417YDE5_9BACI</name>
<proteinExistence type="predicted"/>
<sequence length="66" mass="7168">MPNILTQEIKETCPFRGMPTLGFSLILVGHPLPRVDVDLLYGGEGSLASRWALKLDVITKSASARS</sequence>
<dbReference type="Proteomes" id="UP000285456">
    <property type="component" value="Unassembled WGS sequence"/>
</dbReference>
<comment type="caution">
    <text evidence="1">The sequence shown here is derived from an EMBL/GenBank/DDBJ whole genome shotgun (WGS) entry which is preliminary data.</text>
</comment>
<protein>
    <submittedName>
        <fullName evidence="1">Uncharacterized protein</fullName>
    </submittedName>
</protein>
<gene>
    <name evidence="1" type="ORF">D1B32_16100</name>
</gene>
<organism evidence="1 2">
    <name type="scientific">Oceanobacillus profundus</name>
    <dbReference type="NCBI Taxonomy" id="372463"/>
    <lineage>
        <taxon>Bacteria</taxon>
        <taxon>Bacillati</taxon>
        <taxon>Bacillota</taxon>
        <taxon>Bacilli</taxon>
        <taxon>Bacillales</taxon>
        <taxon>Bacillaceae</taxon>
        <taxon>Oceanobacillus</taxon>
    </lineage>
</organism>
<evidence type="ECO:0000313" key="2">
    <source>
        <dbReference type="Proteomes" id="UP000285456"/>
    </source>
</evidence>
<keyword evidence="2" id="KW-1185">Reference proteome</keyword>
<evidence type="ECO:0000313" key="1">
    <source>
        <dbReference type="EMBL" id="RHW30636.1"/>
    </source>
</evidence>
<dbReference type="AlphaFoldDB" id="A0A417YDE5"/>
<dbReference type="EMBL" id="QWEH01000012">
    <property type="protein sequence ID" value="RHW30636.1"/>
    <property type="molecule type" value="Genomic_DNA"/>
</dbReference>